<proteinExistence type="predicted"/>
<feature type="compositionally biased region" description="Basic and acidic residues" evidence="1">
    <location>
        <begin position="120"/>
        <end position="134"/>
    </location>
</feature>
<feature type="region of interest" description="Disordered" evidence="1">
    <location>
        <begin position="1"/>
        <end position="134"/>
    </location>
</feature>
<feature type="compositionally biased region" description="Basic and acidic residues" evidence="1">
    <location>
        <begin position="59"/>
        <end position="85"/>
    </location>
</feature>
<feature type="compositionally biased region" description="Acidic residues" evidence="1">
    <location>
        <begin position="109"/>
        <end position="119"/>
    </location>
</feature>
<dbReference type="EMBL" id="BKCJ011190977">
    <property type="protein sequence ID" value="GFD01380.1"/>
    <property type="molecule type" value="Genomic_DNA"/>
</dbReference>
<feature type="compositionally biased region" description="Acidic residues" evidence="1">
    <location>
        <begin position="86"/>
        <end position="97"/>
    </location>
</feature>
<feature type="non-terminal residue" evidence="2">
    <location>
        <position position="208"/>
    </location>
</feature>
<evidence type="ECO:0000313" key="2">
    <source>
        <dbReference type="EMBL" id="GFD01380.1"/>
    </source>
</evidence>
<organism evidence="2">
    <name type="scientific">Tanacetum cinerariifolium</name>
    <name type="common">Dalmatian daisy</name>
    <name type="synonym">Chrysanthemum cinerariifolium</name>
    <dbReference type="NCBI Taxonomy" id="118510"/>
    <lineage>
        <taxon>Eukaryota</taxon>
        <taxon>Viridiplantae</taxon>
        <taxon>Streptophyta</taxon>
        <taxon>Embryophyta</taxon>
        <taxon>Tracheophyta</taxon>
        <taxon>Spermatophyta</taxon>
        <taxon>Magnoliopsida</taxon>
        <taxon>eudicotyledons</taxon>
        <taxon>Gunneridae</taxon>
        <taxon>Pentapetalae</taxon>
        <taxon>asterids</taxon>
        <taxon>campanulids</taxon>
        <taxon>Asterales</taxon>
        <taxon>Asteraceae</taxon>
        <taxon>Asteroideae</taxon>
        <taxon>Anthemideae</taxon>
        <taxon>Anthemidinae</taxon>
        <taxon>Tanacetum</taxon>
    </lineage>
</organism>
<dbReference type="AlphaFoldDB" id="A0A699SUU8"/>
<protein>
    <submittedName>
        <fullName evidence="2">Uncharacterized protein</fullName>
    </submittedName>
</protein>
<accession>A0A699SUU8</accession>
<gene>
    <name evidence="2" type="ORF">Tci_873349</name>
</gene>
<name>A0A699SUU8_TANCI</name>
<reference evidence="2" key="1">
    <citation type="journal article" date="2019" name="Sci. Rep.">
        <title>Draft genome of Tanacetum cinerariifolium, the natural source of mosquito coil.</title>
        <authorList>
            <person name="Yamashiro T."/>
            <person name="Shiraishi A."/>
            <person name="Satake H."/>
            <person name="Nakayama K."/>
        </authorList>
    </citation>
    <scope>NUCLEOTIDE SEQUENCE</scope>
</reference>
<feature type="non-terminal residue" evidence="2">
    <location>
        <position position="1"/>
    </location>
</feature>
<sequence length="208" mass="22973">TEAEQLKIVLKRSRQETHISQQSGSGTGEGTGSKPGVPDVPSDDSEEELSWKSSDYEEVGSHEEGKESNDDSKGGNEVRKSGCESKEEEETSEEEEVSFNPIPKTTEDSEKESDDEEEQESRFSEEARIQKEKDAEELYRDVNINQGWGLQVTQSVEDTQVILTPINPDDPQESSSMSSFVSSMLNPLSDVGVESIFTTTPSQTVSLE</sequence>
<comment type="caution">
    <text evidence="2">The sequence shown here is derived from an EMBL/GenBank/DDBJ whole genome shotgun (WGS) entry which is preliminary data.</text>
</comment>
<evidence type="ECO:0000256" key="1">
    <source>
        <dbReference type="SAM" id="MobiDB-lite"/>
    </source>
</evidence>